<dbReference type="Proteomes" id="UP000323317">
    <property type="component" value="Unassembled WGS sequence"/>
</dbReference>
<dbReference type="CDD" id="cd07516">
    <property type="entry name" value="HAD_Pase"/>
    <property type="match status" value="1"/>
</dbReference>
<evidence type="ECO:0000313" key="1">
    <source>
        <dbReference type="EMBL" id="TYR74924.1"/>
    </source>
</evidence>
<dbReference type="GO" id="GO:0005829">
    <property type="term" value="C:cytosol"/>
    <property type="evidence" value="ECO:0007669"/>
    <property type="project" value="TreeGrafter"/>
</dbReference>
<dbReference type="Gene3D" id="3.40.50.1000">
    <property type="entry name" value="HAD superfamily/HAD-like"/>
    <property type="match status" value="1"/>
</dbReference>
<protein>
    <submittedName>
        <fullName evidence="1">HAD family phosphatase</fullName>
    </submittedName>
</protein>
<proteinExistence type="predicted"/>
<evidence type="ECO:0000313" key="2">
    <source>
        <dbReference type="Proteomes" id="UP000323317"/>
    </source>
</evidence>
<dbReference type="Gene3D" id="3.30.1240.10">
    <property type="match status" value="1"/>
</dbReference>
<dbReference type="PANTHER" id="PTHR10000:SF50">
    <property type="entry name" value="STRESS RESPONSE PROTEIN YHAX"/>
    <property type="match status" value="1"/>
</dbReference>
<dbReference type="InterPro" id="IPR023214">
    <property type="entry name" value="HAD_sf"/>
</dbReference>
<dbReference type="Pfam" id="PF08282">
    <property type="entry name" value="Hydrolase_3"/>
    <property type="match status" value="1"/>
</dbReference>
<reference evidence="1 2" key="1">
    <citation type="submission" date="2019-08" db="EMBL/GenBank/DDBJ databases">
        <title>Bacillus genomes from the desert of Cuatro Cienegas, Coahuila.</title>
        <authorList>
            <person name="Olmedo-Alvarez G."/>
        </authorList>
    </citation>
    <scope>NUCLEOTIDE SEQUENCE [LARGE SCALE GENOMIC DNA]</scope>
    <source>
        <strain evidence="1 2">CH40_1T</strain>
    </source>
</reference>
<name>A0A5D4KC00_9BACI</name>
<dbReference type="GO" id="GO:0016791">
    <property type="term" value="F:phosphatase activity"/>
    <property type="evidence" value="ECO:0007669"/>
    <property type="project" value="TreeGrafter"/>
</dbReference>
<dbReference type="NCBIfam" id="TIGR01484">
    <property type="entry name" value="HAD-SF-IIB"/>
    <property type="match status" value="1"/>
</dbReference>
<dbReference type="InterPro" id="IPR006379">
    <property type="entry name" value="HAD-SF_hydro_IIB"/>
</dbReference>
<dbReference type="GO" id="GO:0000287">
    <property type="term" value="F:magnesium ion binding"/>
    <property type="evidence" value="ECO:0007669"/>
    <property type="project" value="TreeGrafter"/>
</dbReference>
<dbReference type="InterPro" id="IPR036412">
    <property type="entry name" value="HAD-like_sf"/>
</dbReference>
<gene>
    <name evidence="1" type="ORF">FZC79_12510</name>
</gene>
<dbReference type="AlphaFoldDB" id="A0A5D4KC00"/>
<dbReference type="RefSeq" id="WP_148947141.1">
    <property type="nucleotide sequence ID" value="NZ_JBNIKK010000002.1"/>
</dbReference>
<accession>A0A5D4KC00</accession>
<comment type="caution">
    <text evidence="1">The sequence shown here is derived from an EMBL/GenBank/DDBJ whole genome shotgun (WGS) entry which is preliminary data.</text>
</comment>
<dbReference type="PANTHER" id="PTHR10000">
    <property type="entry name" value="PHOSPHOSERINE PHOSPHATASE"/>
    <property type="match status" value="1"/>
</dbReference>
<dbReference type="EMBL" id="VTEH01000009">
    <property type="protein sequence ID" value="TYR74924.1"/>
    <property type="molecule type" value="Genomic_DNA"/>
</dbReference>
<dbReference type="SUPFAM" id="SSF56784">
    <property type="entry name" value="HAD-like"/>
    <property type="match status" value="1"/>
</dbReference>
<organism evidence="1 2">
    <name type="scientific">Rossellomorea vietnamensis</name>
    <dbReference type="NCBI Taxonomy" id="218284"/>
    <lineage>
        <taxon>Bacteria</taxon>
        <taxon>Bacillati</taxon>
        <taxon>Bacillota</taxon>
        <taxon>Bacilli</taxon>
        <taxon>Bacillales</taxon>
        <taxon>Bacillaceae</taxon>
        <taxon>Rossellomorea</taxon>
    </lineage>
</organism>
<sequence>MIYRMLAMNIDGTLLHNGRISKETKEAVEYVQSKGIYVTLITGRTFPSAKRVAKALKIDNPLVTHQGAYIGTHLGKPLYVNKIHEDISYEIVKFLEEMDCQLRVVQDRMAVMNRMKLSGSLREKVLFNRESSFIYSTQYTDSLSEYLFEDPSSALKIEAKFNSEAERNDAVMAIKGMYHEVDCIVTDHDRVDIVKRGVSKLRGLLYVCERAGISRDQVVMVGANQDDKDLLDCCGLGIAMGNSSPDVKSAADWITRTNVQNGVAYAVKELFRKQQPIEFLKKMNVIKS</sequence>